<dbReference type="PANTHER" id="PTHR23172:SF69">
    <property type="entry name" value="CHAPERONE DNAJ-DOMAIN SUPERFAMILY PROTEIN"/>
    <property type="match status" value="1"/>
</dbReference>
<name>A0A9W7LPH0_HIBTR</name>
<comment type="caution">
    <text evidence="1">The sequence shown here is derived from an EMBL/GenBank/DDBJ whole genome shotgun (WGS) entry which is preliminary data.</text>
</comment>
<gene>
    <name evidence="1" type="ORF">HRI_000904000</name>
</gene>
<protein>
    <submittedName>
        <fullName evidence="1">Uncharacterized protein</fullName>
    </submittedName>
</protein>
<dbReference type="InterPro" id="IPR036869">
    <property type="entry name" value="J_dom_sf"/>
</dbReference>
<dbReference type="GO" id="GO:0072583">
    <property type="term" value="P:clathrin-dependent endocytosis"/>
    <property type="evidence" value="ECO:0007669"/>
    <property type="project" value="TreeGrafter"/>
</dbReference>
<keyword evidence="2" id="KW-1185">Reference proteome</keyword>
<dbReference type="AlphaFoldDB" id="A0A9W7LPH0"/>
<dbReference type="PANTHER" id="PTHR23172">
    <property type="entry name" value="AUXILIN/CYCLIN G-ASSOCIATED KINASE-RELATED"/>
    <property type="match status" value="1"/>
</dbReference>
<organism evidence="1 2">
    <name type="scientific">Hibiscus trionum</name>
    <name type="common">Flower of an hour</name>
    <dbReference type="NCBI Taxonomy" id="183268"/>
    <lineage>
        <taxon>Eukaryota</taxon>
        <taxon>Viridiplantae</taxon>
        <taxon>Streptophyta</taxon>
        <taxon>Embryophyta</taxon>
        <taxon>Tracheophyta</taxon>
        <taxon>Spermatophyta</taxon>
        <taxon>Magnoliopsida</taxon>
        <taxon>eudicotyledons</taxon>
        <taxon>Gunneridae</taxon>
        <taxon>Pentapetalae</taxon>
        <taxon>rosids</taxon>
        <taxon>malvids</taxon>
        <taxon>Malvales</taxon>
        <taxon>Malvaceae</taxon>
        <taxon>Malvoideae</taxon>
        <taxon>Hibiscus</taxon>
    </lineage>
</organism>
<evidence type="ECO:0000313" key="1">
    <source>
        <dbReference type="EMBL" id="GMI72347.1"/>
    </source>
</evidence>
<dbReference type="Proteomes" id="UP001165190">
    <property type="component" value="Unassembled WGS sequence"/>
</dbReference>
<evidence type="ECO:0000313" key="2">
    <source>
        <dbReference type="Proteomes" id="UP001165190"/>
    </source>
</evidence>
<reference evidence="1" key="1">
    <citation type="submission" date="2023-05" db="EMBL/GenBank/DDBJ databases">
        <title>Genome and transcriptome analyses reveal genes involved in the formation of fine ridges on petal epidermal cells in Hibiscus trionum.</title>
        <authorList>
            <person name="Koshimizu S."/>
            <person name="Masuda S."/>
            <person name="Ishii T."/>
            <person name="Shirasu K."/>
            <person name="Hoshino A."/>
            <person name="Arita M."/>
        </authorList>
    </citation>
    <scope>NUCLEOTIDE SEQUENCE</scope>
    <source>
        <strain evidence="1">Hamamatsu line</strain>
    </source>
</reference>
<proteinExistence type="predicted"/>
<dbReference type="GO" id="GO:0030276">
    <property type="term" value="F:clathrin binding"/>
    <property type="evidence" value="ECO:0007669"/>
    <property type="project" value="TreeGrafter"/>
</dbReference>
<dbReference type="EMBL" id="BSYR01000010">
    <property type="protein sequence ID" value="GMI72347.1"/>
    <property type="molecule type" value="Genomic_DNA"/>
</dbReference>
<sequence>MLLSTLHNILWPNSGWCMIDLASLTESLQVKKAYQKARLCLNLDKLQQRGATLSQKCVAEKAFSILQDAWDAFVSRDVFYNQSTMQRVLESFWEAWNKQGGRDDSVKGLKKHGSLQTSLCKLLIW</sequence>
<dbReference type="GO" id="GO:0005737">
    <property type="term" value="C:cytoplasm"/>
    <property type="evidence" value="ECO:0007669"/>
    <property type="project" value="TreeGrafter"/>
</dbReference>
<dbReference type="Gene3D" id="1.10.287.110">
    <property type="entry name" value="DnaJ domain"/>
    <property type="match status" value="1"/>
</dbReference>
<dbReference type="OrthoDB" id="1717591at2759"/>
<accession>A0A9W7LPH0</accession>
<dbReference type="SUPFAM" id="SSF46565">
    <property type="entry name" value="Chaperone J-domain"/>
    <property type="match status" value="1"/>
</dbReference>
<dbReference type="GO" id="GO:0072318">
    <property type="term" value="P:clathrin coat disassembly"/>
    <property type="evidence" value="ECO:0007669"/>
    <property type="project" value="TreeGrafter"/>
</dbReference>
<dbReference type="GO" id="GO:0031982">
    <property type="term" value="C:vesicle"/>
    <property type="evidence" value="ECO:0007669"/>
    <property type="project" value="TreeGrafter"/>
</dbReference>